<gene>
    <name evidence="2" type="ORF">CPELLU_LOCUS5012</name>
</gene>
<keyword evidence="1" id="KW-1133">Transmembrane helix</keyword>
<dbReference type="Proteomes" id="UP000789759">
    <property type="component" value="Unassembled WGS sequence"/>
</dbReference>
<dbReference type="OrthoDB" id="2407621at2759"/>
<keyword evidence="3" id="KW-1185">Reference proteome</keyword>
<evidence type="ECO:0000256" key="1">
    <source>
        <dbReference type="SAM" id="Phobius"/>
    </source>
</evidence>
<name>A0A9N9B801_9GLOM</name>
<protein>
    <submittedName>
        <fullName evidence="2">12437_t:CDS:1</fullName>
    </submittedName>
</protein>
<comment type="caution">
    <text evidence="2">The sequence shown here is derived from an EMBL/GenBank/DDBJ whole genome shotgun (WGS) entry which is preliminary data.</text>
</comment>
<reference evidence="2" key="1">
    <citation type="submission" date="2021-06" db="EMBL/GenBank/DDBJ databases">
        <authorList>
            <person name="Kallberg Y."/>
            <person name="Tangrot J."/>
            <person name="Rosling A."/>
        </authorList>
    </citation>
    <scope>NUCLEOTIDE SEQUENCE</scope>
    <source>
        <strain evidence="2">FL966</strain>
    </source>
</reference>
<dbReference type="AlphaFoldDB" id="A0A9N9B801"/>
<evidence type="ECO:0000313" key="3">
    <source>
        <dbReference type="Proteomes" id="UP000789759"/>
    </source>
</evidence>
<sequence>MHSEPDFIKSNCLYFYKEELQNICKLSEFDDKQKTMALKLIEKYEIDKKKYAELLKTYKNQITAYSIKLDIFKNRLKLLANIARFANFIIYIMFIQANISVSRHKVQEKQIMLGYNLLTTNPNSKLSQGIKYDLDNKIDEEEYDIK</sequence>
<dbReference type="EMBL" id="CAJVQA010002770">
    <property type="protein sequence ID" value="CAG8556805.1"/>
    <property type="molecule type" value="Genomic_DNA"/>
</dbReference>
<evidence type="ECO:0000313" key="2">
    <source>
        <dbReference type="EMBL" id="CAG8556805.1"/>
    </source>
</evidence>
<keyword evidence="1" id="KW-0812">Transmembrane</keyword>
<proteinExistence type="predicted"/>
<accession>A0A9N9B801</accession>
<keyword evidence="1" id="KW-0472">Membrane</keyword>
<organism evidence="2 3">
    <name type="scientific">Cetraspora pellucida</name>
    <dbReference type="NCBI Taxonomy" id="1433469"/>
    <lineage>
        <taxon>Eukaryota</taxon>
        <taxon>Fungi</taxon>
        <taxon>Fungi incertae sedis</taxon>
        <taxon>Mucoromycota</taxon>
        <taxon>Glomeromycotina</taxon>
        <taxon>Glomeromycetes</taxon>
        <taxon>Diversisporales</taxon>
        <taxon>Gigasporaceae</taxon>
        <taxon>Cetraspora</taxon>
    </lineage>
</organism>
<feature type="transmembrane region" description="Helical" evidence="1">
    <location>
        <begin position="78"/>
        <end position="99"/>
    </location>
</feature>